<dbReference type="Gene3D" id="3.90.830.10">
    <property type="entry name" value="Syntaxin Binding Protein 1, Chain A, domain 2"/>
    <property type="match status" value="1"/>
</dbReference>
<dbReference type="OrthoDB" id="2228at2759"/>
<dbReference type="PANTHER" id="PTHR11679">
    <property type="entry name" value="VESICLE PROTEIN SORTING-ASSOCIATED"/>
    <property type="match status" value="1"/>
</dbReference>
<dbReference type="InterPro" id="IPR043127">
    <property type="entry name" value="Sec-1-like_dom3a"/>
</dbReference>
<feature type="region of interest" description="Disordered" evidence="2">
    <location>
        <begin position="920"/>
        <end position="963"/>
    </location>
</feature>
<sequence>MRPVERAQRPLTAHVRQRGANTTPGRNESKLTDAVDGTRSQRALDSETNHDRCLQPGIRTAVRERIRQFVIQATIRRLHELERARSDAIASGQQRPATAEREWLVLILDRYAMRVISAAMRLSDLLNEGVALVERLELPRERFPRMHAVYIMRPVADSLSYLCKTTWNDYAALHVYFTLSAAPLLSRASRPEKPLSAGAIASGETDSLEKQLRSRLPAALQRRLATSVELDMDLMALDERYFSLDRPFGAVHRLYRPDQGSMMTEIRSQVDQLVSLCCTLGARPIIRYTVDAPLAKWMARQLDEALCEHPRARNLPFSGEMNQQGSIRSYRSQSRRAPLGLGSAEAGDPPTPWTLLLADRSYDPLAPVLHEFSYQAMVMDILAEEMDRFHAGGARIRHPYFDSSGREQNREMVIDDLENDSLFRSIRFHHMGDAIPALTSAFQQFLDTNPAARLQMSKAQDGGSQAGLSGSASERIDLKQLGAAIRSLPQYREQLSSFSLHTYLAGRCMRAFRERHLELIAGLEQDLACGRDLDGHRIRREALEQTLLKLFPENRRPTRSTSTPKKTETTEAQEALSLPEGERTRLVLIAMLAKYTGQCESAALFDERMMMQRAGILSLSVEHLLNGANTLVSFRAPMNEYAPKSWWKRRQWRRRERKLHRMRMQQADVPYTLSRYVPAFYAVMQDFADGHLRASEWPLVSKHRTVGADVIPSPNAPTPINDSESSSDSHEEEPSPASRLPLRRSNRSQRRHGGRWRSERVDHPTGKIVTGYAERERNAGPAASNDHHLGDDHDGHDDEPRSDDKSGSGQRAARPELGKAAAYAAAASGSPLAERGTLPSESFVERTPRLVIFVAGGISYSEARAAAQVMNRTGQDIIIGGSSMLVPTDYMRAIQALDEPEEAARLDLTPVDSELAEALKAVSPSDVDTEPSVAEPSRTNSGVRSKGRSRPGPRGTSRESKKATLGPWLTKFCGACFCLGHTEPESVSHPP</sequence>
<dbReference type="Proteomes" id="UP000530660">
    <property type="component" value="Unassembled WGS sequence"/>
</dbReference>
<dbReference type="Gene3D" id="3.40.50.1910">
    <property type="match status" value="2"/>
</dbReference>
<evidence type="ECO:0000256" key="1">
    <source>
        <dbReference type="ARBA" id="ARBA00009884"/>
    </source>
</evidence>
<dbReference type="EMBL" id="VWRR01000016">
    <property type="protein sequence ID" value="KAF6001125.1"/>
    <property type="molecule type" value="Genomic_DNA"/>
</dbReference>
<protein>
    <submittedName>
        <fullName evidence="3">Vacuolar sorting protein VPS33/slp1</fullName>
    </submittedName>
</protein>
<keyword evidence="4" id="KW-1185">Reference proteome</keyword>
<comment type="caution">
    <text evidence="3">The sequence shown here is derived from an EMBL/GenBank/DDBJ whole genome shotgun (WGS) entry which is preliminary data.</text>
</comment>
<dbReference type="InterPro" id="IPR043154">
    <property type="entry name" value="Sec-1-like_dom1"/>
</dbReference>
<feature type="compositionally biased region" description="Basic residues" evidence="2">
    <location>
        <begin position="741"/>
        <end position="755"/>
    </location>
</feature>
<dbReference type="InterPro" id="IPR036045">
    <property type="entry name" value="Sec1-like_sf"/>
</dbReference>
<evidence type="ECO:0000313" key="4">
    <source>
        <dbReference type="Proteomes" id="UP000530660"/>
    </source>
</evidence>
<dbReference type="SUPFAM" id="SSF56815">
    <property type="entry name" value="Sec1/munc18-like (SM) proteins"/>
    <property type="match status" value="1"/>
</dbReference>
<feature type="compositionally biased region" description="Basic and acidic residues" evidence="2">
    <location>
        <begin position="785"/>
        <end position="806"/>
    </location>
</feature>
<dbReference type="Gene3D" id="3.40.50.2060">
    <property type="match status" value="1"/>
</dbReference>
<dbReference type="InterPro" id="IPR027482">
    <property type="entry name" value="Sec1-like_dom2"/>
</dbReference>
<feature type="region of interest" description="Disordered" evidence="2">
    <location>
        <begin position="708"/>
        <end position="822"/>
    </location>
</feature>
<organism evidence="3 4">
    <name type="scientific">Cyanidiococcus yangmingshanensis</name>
    <dbReference type="NCBI Taxonomy" id="2690220"/>
    <lineage>
        <taxon>Eukaryota</taxon>
        <taxon>Rhodophyta</taxon>
        <taxon>Bangiophyceae</taxon>
        <taxon>Cyanidiales</taxon>
        <taxon>Cyanidiaceae</taxon>
        <taxon>Cyanidiococcus</taxon>
    </lineage>
</organism>
<accession>A0A7J7IDG1</accession>
<dbReference type="InterPro" id="IPR001619">
    <property type="entry name" value="Sec1-like"/>
</dbReference>
<evidence type="ECO:0000256" key="2">
    <source>
        <dbReference type="SAM" id="MobiDB-lite"/>
    </source>
</evidence>
<dbReference type="AlphaFoldDB" id="A0A7J7IDG1"/>
<dbReference type="GO" id="GO:0016192">
    <property type="term" value="P:vesicle-mediated transport"/>
    <property type="evidence" value="ECO:0007669"/>
    <property type="project" value="InterPro"/>
</dbReference>
<name>A0A7J7IDG1_9RHOD</name>
<proteinExistence type="inferred from homology"/>
<dbReference type="Pfam" id="PF00995">
    <property type="entry name" value="Sec1"/>
    <property type="match status" value="1"/>
</dbReference>
<evidence type="ECO:0000313" key="3">
    <source>
        <dbReference type="EMBL" id="KAF6001125.1"/>
    </source>
</evidence>
<feature type="region of interest" description="Disordered" evidence="2">
    <location>
        <begin position="1"/>
        <end position="49"/>
    </location>
</feature>
<gene>
    <name evidence="3" type="primary">SEC1</name>
    <name evidence="3" type="ORF">F1559_003282</name>
</gene>
<reference evidence="3 4" key="1">
    <citation type="journal article" date="2020" name="J. Phycol.">
        <title>Comparative genome analysis reveals Cyanidiococcus gen. nov., a new extremophilic red algal genus sister to Cyanidioschyzon (Cyanidioschyzonaceae, Rhodophyta).</title>
        <authorList>
            <person name="Liu S.-L."/>
            <person name="Chiang Y.-R."/>
            <person name="Yoon H.S."/>
            <person name="Fu H.-Y."/>
        </authorList>
    </citation>
    <scope>NUCLEOTIDE SEQUENCE [LARGE SCALE GENOMIC DNA]</scope>
    <source>
        <strain evidence="3 4">THAL066</strain>
    </source>
</reference>
<feature type="region of interest" description="Disordered" evidence="2">
    <location>
        <begin position="553"/>
        <end position="576"/>
    </location>
</feature>
<comment type="similarity">
    <text evidence="1">Belongs to the STXBP/unc-18/SEC1 family.</text>
</comment>
<feature type="compositionally biased region" description="Basic and acidic residues" evidence="2">
    <location>
        <begin position="756"/>
        <end position="765"/>
    </location>
</feature>